<sequence>MAGCAYRIVIVIPIICIKHPEIFSLAFYSRSKILNL</sequence>
<name>A0A0A9BMA7_ARUDO</name>
<accession>A0A0A9BMA7</accession>
<protein>
    <submittedName>
        <fullName evidence="1">Uncharacterized protein</fullName>
    </submittedName>
</protein>
<reference evidence="1" key="1">
    <citation type="submission" date="2014-09" db="EMBL/GenBank/DDBJ databases">
        <authorList>
            <person name="Magalhaes I.L.F."/>
            <person name="Oliveira U."/>
            <person name="Santos F.R."/>
            <person name="Vidigal T.H.D.A."/>
            <person name="Brescovit A.D."/>
            <person name="Santos A.J."/>
        </authorList>
    </citation>
    <scope>NUCLEOTIDE SEQUENCE</scope>
    <source>
        <tissue evidence="1">Shoot tissue taken approximately 20 cm above the soil surface</tissue>
    </source>
</reference>
<dbReference type="EMBL" id="GBRH01234597">
    <property type="protein sequence ID" value="JAD63298.1"/>
    <property type="molecule type" value="Transcribed_RNA"/>
</dbReference>
<proteinExistence type="predicted"/>
<organism evidence="1">
    <name type="scientific">Arundo donax</name>
    <name type="common">Giant reed</name>
    <name type="synonym">Donax arundinaceus</name>
    <dbReference type="NCBI Taxonomy" id="35708"/>
    <lineage>
        <taxon>Eukaryota</taxon>
        <taxon>Viridiplantae</taxon>
        <taxon>Streptophyta</taxon>
        <taxon>Embryophyta</taxon>
        <taxon>Tracheophyta</taxon>
        <taxon>Spermatophyta</taxon>
        <taxon>Magnoliopsida</taxon>
        <taxon>Liliopsida</taxon>
        <taxon>Poales</taxon>
        <taxon>Poaceae</taxon>
        <taxon>PACMAD clade</taxon>
        <taxon>Arundinoideae</taxon>
        <taxon>Arundineae</taxon>
        <taxon>Arundo</taxon>
    </lineage>
</organism>
<reference evidence="1" key="2">
    <citation type="journal article" date="2015" name="Data Brief">
        <title>Shoot transcriptome of the giant reed, Arundo donax.</title>
        <authorList>
            <person name="Barrero R.A."/>
            <person name="Guerrero F.D."/>
            <person name="Moolhuijzen P."/>
            <person name="Goolsby J.A."/>
            <person name="Tidwell J."/>
            <person name="Bellgard S.E."/>
            <person name="Bellgard M.I."/>
        </authorList>
    </citation>
    <scope>NUCLEOTIDE SEQUENCE</scope>
    <source>
        <tissue evidence="1">Shoot tissue taken approximately 20 cm above the soil surface</tissue>
    </source>
</reference>
<dbReference type="AlphaFoldDB" id="A0A0A9BMA7"/>
<evidence type="ECO:0000313" key="1">
    <source>
        <dbReference type="EMBL" id="JAD63298.1"/>
    </source>
</evidence>